<name>A0A142I4E4_PLUGE</name>
<keyword evidence="3" id="KW-1133">Transmembrane helix</keyword>
<dbReference type="InterPro" id="IPR036286">
    <property type="entry name" value="LexA/Signal_pep-like_sf"/>
</dbReference>
<dbReference type="GO" id="GO:0006465">
    <property type="term" value="P:signal peptide processing"/>
    <property type="evidence" value="ECO:0007669"/>
    <property type="project" value="InterPro"/>
</dbReference>
<organism evidence="5">
    <name type="scientific">Pluralibacter gergoviae</name>
    <name type="common">Enterobacter gergoviae</name>
    <dbReference type="NCBI Taxonomy" id="61647"/>
    <lineage>
        <taxon>Bacteria</taxon>
        <taxon>Pseudomonadati</taxon>
        <taxon>Pseudomonadota</taxon>
        <taxon>Gammaproteobacteria</taxon>
        <taxon>Enterobacterales</taxon>
        <taxon>Enterobacteriaceae</taxon>
        <taxon>Pluralibacter</taxon>
    </lineage>
</organism>
<dbReference type="GO" id="GO:0009003">
    <property type="term" value="F:signal peptidase activity"/>
    <property type="evidence" value="ECO:0007669"/>
    <property type="project" value="UniProtKB-EC"/>
</dbReference>
<reference evidence="6" key="2">
    <citation type="submission" date="2023-08" db="EMBL/GenBank/DDBJ databases">
        <title>WGS of pathogenic bacterial species, Los Angeles County Public Health Laboratories.</title>
        <authorList>
            <person name="Garrigues J.M."/>
            <person name="Green N.M."/>
        </authorList>
    </citation>
    <scope>NUCLEOTIDE SEQUENCE</scope>
    <source>
        <strain evidence="6">LACPHL-BACT-2023-00068</strain>
    </source>
</reference>
<dbReference type="PANTHER" id="PTHR43390:SF1">
    <property type="entry name" value="CHLOROPLAST PROCESSING PEPTIDASE"/>
    <property type="match status" value="1"/>
</dbReference>
<dbReference type="GO" id="GO:0016020">
    <property type="term" value="C:membrane"/>
    <property type="evidence" value="ECO:0007669"/>
    <property type="project" value="UniProtKB-SubCell"/>
</dbReference>
<comment type="similarity">
    <text evidence="1 3">Belongs to the peptidase S26 family.</text>
</comment>
<dbReference type="InterPro" id="IPR000223">
    <property type="entry name" value="Pept_S26A_signal_pept_1"/>
</dbReference>
<feature type="transmembrane region" description="Helical" evidence="3">
    <location>
        <begin position="21"/>
        <end position="42"/>
    </location>
</feature>
<evidence type="ECO:0000256" key="3">
    <source>
        <dbReference type="RuleBase" id="RU362042"/>
    </source>
</evidence>
<proteinExistence type="inferred from homology"/>
<keyword evidence="3" id="KW-0645">Protease</keyword>
<keyword evidence="5" id="KW-0614">Plasmid</keyword>
<comment type="caution">
    <text evidence="3">Lacks conserved residue(s) required for the propagation of feature annotation.</text>
</comment>
<dbReference type="RefSeq" id="WP_004026522.1">
    <property type="nucleotide sequence ID" value="NZ_CP014776.1"/>
</dbReference>
<dbReference type="EMBL" id="JAVDNV010000010">
    <property type="protein sequence ID" value="MDQ2310467.1"/>
    <property type="molecule type" value="Genomic_DNA"/>
</dbReference>
<evidence type="ECO:0000313" key="5">
    <source>
        <dbReference type="EMBL" id="AMR39509.1"/>
    </source>
</evidence>
<dbReference type="Proteomes" id="UP001236270">
    <property type="component" value="Unassembled WGS sequence"/>
</dbReference>
<keyword evidence="3" id="KW-0472">Membrane</keyword>
<keyword evidence="3 6" id="KW-0378">Hydrolase</keyword>
<reference evidence="5" key="1">
    <citation type="submission" date="2016-03" db="EMBL/GenBank/DDBJ databases">
        <authorList>
            <person name="Ploux O."/>
        </authorList>
    </citation>
    <scope>NUCLEOTIDE SEQUENCE</scope>
    <source>
        <strain evidence="5">FB2</strain>
        <plasmid evidence="5">pFB2.1</plasmid>
    </source>
</reference>
<feature type="domain" description="Peptidase S26" evidence="4">
    <location>
        <begin position="21"/>
        <end position="173"/>
    </location>
</feature>
<evidence type="ECO:0000259" key="4">
    <source>
        <dbReference type="Pfam" id="PF10502"/>
    </source>
</evidence>
<dbReference type="InterPro" id="IPR019533">
    <property type="entry name" value="Peptidase_S26"/>
</dbReference>
<accession>A0A142I4E4</accession>
<dbReference type="Pfam" id="PF10502">
    <property type="entry name" value="Peptidase_S26"/>
    <property type="match status" value="1"/>
</dbReference>
<comment type="subcellular location">
    <subcellularLocation>
        <location evidence="3">Membrane</location>
        <topology evidence="3">Multi-pass membrane protein</topology>
    </subcellularLocation>
</comment>
<dbReference type="PATRIC" id="fig|61647.22.peg.4652"/>
<evidence type="ECO:0000313" key="6">
    <source>
        <dbReference type="EMBL" id="MDQ2310467.1"/>
    </source>
</evidence>
<dbReference type="GO" id="GO:0004252">
    <property type="term" value="F:serine-type endopeptidase activity"/>
    <property type="evidence" value="ECO:0007669"/>
    <property type="project" value="InterPro"/>
</dbReference>
<sequence>MLMSLRYLSPHRRGVLRVDKSLILHLVIISVLMHLFFSRFTLGHGLLHGCIPADYYMVDKYDKGYEIGDMINFTMDRDVRFIKPGEKVIKIVAGKGGDKIQITETYVKNGDRIFRVDGRRIAKKYHIEPQILNREITVPAGHIFVVGQTDYSWDSRFWGTIPETTITGKAYAIF</sequence>
<dbReference type="EMBL" id="CP014776">
    <property type="protein sequence ID" value="AMR39509.1"/>
    <property type="molecule type" value="Genomic_DNA"/>
</dbReference>
<protein>
    <recommendedName>
        <fullName evidence="2 3">Signal peptidase I</fullName>
        <ecNumber evidence="3">3.4.21.89</ecNumber>
    </recommendedName>
</protein>
<dbReference type="PANTHER" id="PTHR43390">
    <property type="entry name" value="SIGNAL PEPTIDASE I"/>
    <property type="match status" value="1"/>
</dbReference>
<geneLocation type="plasmid" evidence="5">
    <name>pFB2.1</name>
</geneLocation>
<evidence type="ECO:0000256" key="1">
    <source>
        <dbReference type="ARBA" id="ARBA00009370"/>
    </source>
</evidence>
<keyword evidence="3" id="KW-0812">Transmembrane</keyword>
<comment type="catalytic activity">
    <reaction evidence="3">
        <text>Cleavage of hydrophobic, N-terminal signal or leader sequences from secreted and periplasmic proteins.</text>
        <dbReference type="EC" id="3.4.21.89"/>
    </reaction>
</comment>
<gene>
    <name evidence="6" type="primary">lepB</name>
    <name evidence="5" type="ORF">LG71_27590</name>
    <name evidence="6" type="ORF">RBJ30_15365</name>
</gene>
<dbReference type="NCBIfam" id="TIGR02227">
    <property type="entry name" value="sigpep_I_bact"/>
    <property type="match status" value="1"/>
</dbReference>
<evidence type="ECO:0000256" key="2">
    <source>
        <dbReference type="ARBA" id="ARBA00019232"/>
    </source>
</evidence>
<dbReference type="EC" id="3.4.21.89" evidence="3"/>
<dbReference type="SUPFAM" id="SSF51306">
    <property type="entry name" value="LexA/Signal peptidase"/>
    <property type="match status" value="1"/>
</dbReference>
<dbReference type="AlphaFoldDB" id="A0A142I4E4"/>
<dbReference type="Gene3D" id="2.10.109.10">
    <property type="entry name" value="Umud Fragment, subunit A"/>
    <property type="match status" value="1"/>
</dbReference>